<protein>
    <submittedName>
        <fullName evidence="1">GIP protein</fullName>
    </submittedName>
</protein>
<comment type="caution">
    <text evidence="1">The sequence shown here is derived from an EMBL/GenBank/DDBJ whole genome shotgun (WGS) entry which is preliminary data.</text>
</comment>
<evidence type="ECO:0000313" key="1">
    <source>
        <dbReference type="EMBL" id="CAE7647298.1"/>
    </source>
</evidence>
<feature type="non-terminal residue" evidence="1">
    <location>
        <position position="1"/>
    </location>
</feature>
<dbReference type="EMBL" id="CAJNIZ010043020">
    <property type="protein sequence ID" value="CAE7647298.1"/>
    <property type="molecule type" value="Genomic_DNA"/>
</dbReference>
<gene>
    <name evidence="1" type="primary">GIP</name>
    <name evidence="1" type="ORF">SPIL2461_LOCUS17221</name>
</gene>
<feature type="non-terminal residue" evidence="1">
    <location>
        <position position="90"/>
    </location>
</feature>
<organism evidence="1 2">
    <name type="scientific">Symbiodinium pilosum</name>
    <name type="common">Dinoflagellate</name>
    <dbReference type="NCBI Taxonomy" id="2952"/>
    <lineage>
        <taxon>Eukaryota</taxon>
        <taxon>Sar</taxon>
        <taxon>Alveolata</taxon>
        <taxon>Dinophyceae</taxon>
        <taxon>Suessiales</taxon>
        <taxon>Symbiodiniaceae</taxon>
        <taxon>Symbiodinium</taxon>
    </lineage>
</organism>
<accession>A0A812VSW3</accession>
<dbReference type="AlphaFoldDB" id="A0A812VSW3"/>
<dbReference type="Proteomes" id="UP000649617">
    <property type="component" value="Unassembled WGS sequence"/>
</dbReference>
<proteinExistence type="predicted"/>
<sequence>RWWHRSTVLLRSAPMARWCAGARKAKTACARSHRWPPPSTPSRRCEATVALRPGASLSMAGIATTSKTNSATCRRWLPRTTPLRPFAATA</sequence>
<keyword evidence="2" id="KW-1185">Reference proteome</keyword>
<evidence type="ECO:0000313" key="2">
    <source>
        <dbReference type="Proteomes" id="UP000649617"/>
    </source>
</evidence>
<name>A0A812VSW3_SYMPI</name>
<reference evidence="1" key="1">
    <citation type="submission" date="2021-02" db="EMBL/GenBank/DDBJ databases">
        <authorList>
            <person name="Dougan E. K."/>
            <person name="Rhodes N."/>
            <person name="Thang M."/>
            <person name="Chan C."/>
        </authorList>
    </citation>
    <scope>NUCLEOTIDE SEQUENCE</scope>
</reference>